<feature type="region of interest" description="Disordered" evidence="1">
    <location>
        <begin position="48"/>
        <end position="70"/>
    </location>
</feature>
<accession>A0A0L9TN67</accession>
<reference evidence="3" key="1">
    <citation type="journal article" date="2015" name="Proc. Natl. Acad. Sci. U.S.A.">
        <title>Genome sequencing of adzuki bean (Vigna angularis) provides insight into high starch and low fat accumulation and domestication.</title>
        <authorList>
            <person name="Yang K."/>
            <person name="Tian Z."/>
            <person name="Chen C."/>
            <person name="Luo L."/>
            <person name="Zhao B."/>
            <person name="Wang Z."/>
            <person name="Yu L."/>
            <person name="Li Y."/>
            <person name="Sun Y."/>
            <person name="Li W."/>
            <person name="Chen Y."/>
            <person name="Li Y."/>
            <person name="Zhang Y."/>
            <person name="Ai D."/>
            <person name="Zhao J."/>
            <person name="Shang C."/>
            <person name="Ma Y."/>
            <person name="Wu B."/>
            <person name="Wang M."/>
            <person name="Gao L."/>
            <person name="Sun D."/>
            <person name="Zhang P."/>
            <person name="Guo F."/>
            <person name="Wang W."/>
            <person name="Li Y."/>
            <person name="Wang J."/>
            <person name="Varshney R.K."/>
            <person name="Wang J."/>
            <person name="Ling H.Q."/>
            <person name="Wan P."/>
        </authorList>
    </citation>
    <scope>NUCLEOTIDE SEQUENCE</scope>
    <source>
        <strain evidence="3">cv. Jingnong 6</strain>
    </source>
</reference>
<evidence type="ECO:0000313" key="3">
    <source>
        <dbReference type="Proteomes" id="UP000053144"/>
    </source>
</evidence>
<dbReference type="Proteomes" id="UP000053144">
    <property type="component" value="Chromosome 1"/>
</dbReference>
<sequence>MGEVENAIDDGDDSAVGEKQKEERIEEKGGVDGLWWKKAGRVFGEEVKKVRDSGREEEEEGEGEEEDEIENVEVTRMWFDDELNFRNEVQKALLGSHIGRREERRSEVARLL</sequence>
<organism evidence="2 3">
    <name type="scientific">Phaseolus angularis</name>
    <name type="common">Azuki bean</name>
    <name type="synonym">Vigna angularis</name>
    <dbReference type="NCBI Taxonomy" id="3914"/>
    <lineage>
        <taxon>Eukaryota</taxon>
        <taxon>Viridiplantae</taxon>
        <taxon>Streptophyta</taxon>
        <taxon>Embryophyta</taxon>
        <taxon>Tracheophyta</taxon>
        <taxon>Spermatophyta</taxon>
        <taxon>Magnoliopsida</taxon>
        <taxon>eudicotyledons</taxon>
        <taxon>Gunneridae</taxon>
        <taxon>Pentapetalae</taxon>
        <taxon>rosids</taxon>
        <taxon>fabids</taxon>
        <taxon>Fabales</taxon>
        <taxon>Fabaceae</taxon>
        <taxon>Papilionoideae</taxon>
        <taxon>50 kb inversion clade</taxon>
        <taxon>NPAAA clade</taxon>
        <taxon>indigoferoid/millettioid clade</taxon>
        <taxon>Phaseoleae</taxon>
        <taxon>Vigna</taxon>
    </lineage>
</organism>
<feature type="compositionally biased region" description="Basic and acidic residues" evidence="1">
    <location>
        <begin position="16"/>
        <end position="26"/>
    </location>
</feature>
<feature type="compositionally biased region" description="Acidic residues" evidence="1">
    <location>
        <begin position="55"/>
        <end position="70"/>
    </location>
</feature>
<dbReference type="AlphaFoldDB" id="A0A0L9TN67"/>
<gene>
    <name evidence="2" type="ORF">LR48_Vigan01g116400</name>
</gene>
<feature type="region of interest" description="Disordered" evidence="1">
    <location>
        <begin position="1"/>
        <end position="26"/>
    </location>
</feature>
<dbReference type="Gramene" id="KOM31609">
    <property type="protein sequence ID" value="KOM31609"/>
    <property type="gene ID" value="LR48_Vigan01g116400"/>
</dbReference>
<name>A0A0L9TN67_PHAAN</name>
<protein>
    <submittedName>
        <fullName evidence="2">Uncharacterized protein</fullName>
    </submittedName>
</protein>
<evidence type="ECO:0000256" key="1">
    <source>
        <dbReference type="SAM" id="MobiDB-lite"/>
    </source>
</evidence>
<proteinExistence type="predicted"/>
<evidence type="ECO:0000313" key="2">
    <source>
        <dbReference type="EMBL" id="KOM31609.1"/>
    </source>
</evidence>
<feature type="compositionally biased region" description="Acidic residues" evidence="1">
    <location>
        <begin position="1"/>
        <end position="15"/>
    </location>
</feature>
<dbReference type="EMBL" id="CM003371">
    <property type="protein sequence ID" value="KOM31609.1"/>
    <property type="molecule type" value="Genomic_DNA"/>
</dbReference>